<evidence type="ECO:0000256" key="6">
    <source>
        <dbReference type="ARBA" id="ARBA00022989"/>
    </source>
</evidence>
<feature type="signal peptide" evidence="13">
    <location>
        <begin position="1"/>
        <end position="24"/>
    </location>
</feature>
<dbReference type="InterPro" id="IPR018097">
    <property type="entry name" value="EGF_Ca-bd_CS"/>
</dbReference>
<dbReference type="SUPFAM" id="SSF82895">
    <property type="entry name" value="TSP-1 type 1 repeat"/>
    <property type="match status" value="1"/>
</dbReference>
<evidence type="ECO:0000259" key="14">
    <source>
        <dbReference type="PROSITE" id="PS50026"/>
    </source>
</evidence>
<dbReference type="GeneID" id="116304542"/>
<evidence type="ECO:0000256" key="5">
    <source>
        <dbReference type="ARBA" id="ARBA00022737"/>
    </source>
</evidence>
<evidence type="ECO:0000256" key="8">
    <source>
        <dbReference type="ARBA" id="ARBA00023180"/>
    </source>
</evidence>
<dbReference type="GO" id="GO:0005886">
    <property type="term" value="C:plasma membrane"/>
    <property type="evidence" value="ECO:0007669"/>
    <property type="project" value="UniProtKB-SubCell"/>
</dbReference>
<dbReference type="SUPFAM" id="SSF49313">
    <property type="entry name" value="Cadherin-like"/>
    <property type="match status" value="5"/>
</dbReference>
<sequence length="1984" mass="217464">MKGNTVVFLLLVVAFCLQVCQVDSWLSRRRRRRNPIPPPQNCQVSSWESWSQCSNFCDTGTQSRTRYKTVTESWGGSCPYDLQETRSCGSYKNGCSGPGSNCNPSNGNCYCSSGYYLATAKQCADTNECASNNGRGPCDQVCTNSQGSYTCSCDAGYSLSGKHACTPLDCGAFSLPSCPSNSYQDEFSNVCEKVQSTCPSGTTYLQYCTLSCSSSYSLAKITSQPGKAFGENYTNVDFSSVKSTVKCALRQRGSGVQWDLAQDLGSYYCRRSNDPPHDIALSAATLQEHSSSGTVIGSLSTQDYQSGQSFTYDVLSPSMLFTCQGQSLKSTWKDPDLHGSIPLVDGTINVTIRSTDNGSPQMWKEKIFTITIQDVNDPPLNITLSNQKIAENATLNTTVGVLSAVDGDNAPGSSPSSDFIWTLLDSSNGKFSLSGPKLIVAQKLNHEAAKIHQIKVKCTDRGVPAASSEKTFVISVLDLNEPVTLSLSSSSVLENSPIGTVVGVLKAVDEDDDVVTFNISQSDAITLSKFTLGSTSHSKVGRATTYQTAVEVKGDLDYEKQKSYQLVVQANDKSGQVLQEWTLSVINVNEEPASLNLSGPHTVDENSPTGVIVGDFVVIDPDNLNSITQTHTCSLENSQSGGNNYFMIGSSTVLKVKGGTHVIDYETNEELSITVRCTDNGNPSMSIVRMFYITVKDINELPTSLALSNLTVPENSPIGTIVGTLSCTDPEQAYQSYTYSIMGPDSTPFIIGGPNHTSVIVNGSLDYERTPTLDLDVRVTDSGGLFKEENLKIKLIDMNDPPTDISLPGIGGQLAFKENSGENVMISEIKLVDQDKDTPTCTLVNDASARVAILAGKHLVVGPTMTDYESLADKKVQIKLNCSDGHNAFISRSFKIKILDMNEPITDIKVSNLTVHENQANAMIGVITVIDPDISQSHVCTVCDVIPGGSCNSSQYFMINAALELKTKKALNFEAKHVHEIVINCIDIVTAPMKAMSKEQSFRIVVHDINEEPSSLCPSPFHMSIDDSNGAVIVILQAVDPDNEGSVSNKQSLLYSTNVISDAPFRLRDNRLFKYKNISEPQNYTIDIKVTDDGRVVNGYSSNGYTYATERSLSKVFTCHIIASKSISSSIVNLNPNTVSVMASVGTVIGSLTSKLAEPLTYRLLNNDILPFVVEDNKLKVKKKIVTNYRDFGNRKDLFSYIEIETVGAVSGTKKNGLYVHITNDGPQVPMCLVQSSIGENKPTQTIAGQLLIEDSNPPKHSCSKTSCCSQVNQIAANTFNYQCRVNNPSENSIIAGNNVTNMFYMDERYLLRSKMEFDYQDFLSSKGAVEIRISCHDLARPLHIIGKNFTVNILDCTSDGQCPVSPDCRNCYNGGTCQDTVGSYTCLCKQGYTGRHCRTDIDYCQENPCLNGGTCQDIVTTFNCSCVTGYSGVLCDRESDLCRSCSLDTLCSEFINAGMRCVSREFQAPVLVDKQNPTVREIWEIEKEIADLAYQNKDKNKNKIDIGRKRRSASTFYVETLQSEAYADKTLLRLTIMDSSNNYKPLPAEDACALLAGTKRRCVNNEDCALMNDAGKSCPVIGGTLSHSGGKNVGKPGLSSGGTAGVAISVIFVILAVLIGAIFYYRRKYRRAKYREAVVQYRLNSATIQDERPVVNYNTGDQNVEFTNPSYINNATDTEEMVQDRMAKENLVGINLDPVSVRKRRSDIKVTENVLYLAPNQGASSSQSTENPLYAVAGPESRSPKMVNTEQKKAINVKGKEAVLKPGREPVYEDLDAVKKNTKKMSENIEDLDLEKKKMKAQMNSAYGRDMSHEEWEPKHDEEKPNKNSLSEDNRPRYEDSPISFERKPKENHQYENVNAPKHKTPIYDNSPVQPDRDAEKHLYENLSVKPRHDAISGSSIINPVYGQSMEFAEGTGDRASGLEDPLYESIPEKRKKPVDGKAKRRSYLRSVSSEKAGGYEELEKSDQEDEDDKEDAFSASQA</sequence>
<evidence type="ECO:0000256" key="12">
    <source>
        <dbReference type="SAM" id="Phobius"/>
    </source>
</evidence>
<dbReference type="InParanoid" id="A0A6P8IVI9"/>
<dbReference type="SMART" id="SM00112">
    <property type="entry name" value="CA"/>
    <property type="match status" value="6"/>
</dbReference>
<keyword evidence="7 10" id="KW-1015">Disulfide bond</keyword>
<dbReference type="SUPFAM" id="SSF57196">
    <property type="entry name" value="EGF/Laminin"/>
    <property type="match status" value="3"/>
</dbReference>
<dbReference type="RefSeq" id="XP_031570148.1">
    <property type="nucleotide sequence ID" value="XM_031714288.1"/>
</dbReference>
<keyword evidence="4 13" id="KW-0732">Signal</keyword>
<dbReference type="Gene3D" id="2.60.40.60">
    <property type="entry name" value="Cadherins"/>
    <property type="match status" value="6"/>
</dbReference>
<dbReference type="InterPro" id="IPR000152">
    <property type="entry name" value="EGF-type_Asp/Asn_hydroxyl_site"/>
</dbReference>
<evidence type="ECO:0000256" key="9">
    <source>
        <dbReference type="PROSITE-ProRule" id="PRU00043"/>
    </source>
</evidence>
<dbReference type="CDD" id="cd00054">
    <property type="entry name" value="EGF_CA"/>
    <property type="match status" value="3"/>
</dbReference>
<reference evidence="17" key="1">
    <citation type="submission" date="2025-08" db="UniProtKB">
        <authorList>
            <consortium name="RefSeq"/>
        </authorList>
    </citation>
    <scope>IDENTIFICATION</scope>
    <source>
        <tissue evidence="17">Tentacle</tissue>
    </source>
</reference>
<feature type="region of interest" description="Disordered" evidence="11">
    <location>
        <begin position="1914"/>
        <end position="1984"/>
    </location>
</feature>
<feature type="disulfide bond" evidence="10">
    <location>
        <begin position="1427"/>
        <end position="1436"/>
    </location>
</feature>
<dbReference type="PANTHER" id="PTHR24026">
    <property type="entry name" value="FAT ATYPICAL CADHERIN-RELATED"/>
    <property type="match status" value="1"/>
</dbReference>
<evidence type="ECO:0000256" key="10">
    <source>
        <dbReference type="PROSITE-ProRule" id="PRU00076"/>
    </source>
</evidence>
<dbReference type="InterPro" id="IPR000884">
    <property type="entry name" value="TSP1_rpt"/>
</dbReference>
<keyword evidence="9" id="KW-0106">Calcium</keyword>
<dbReference type="PROSITE" id="PS01186">
    <property type="entry name" value="EGF_2"/>
    <property type="match status" value="3"/>
</dbReference>
<feature type="chain" id="PRO_5027583527" evidence="13">
    <location>
        <begin position="25"/>
        <end position="1984"/>
    </location>
</feature>
<feature type="region of interest" description="Disordered" evidence="11">
    <location>
        <begin position="1802"/>
        <end position="1882"/>
    </location>
</feature>
<protein>
    <submittedName>
        <fullName evidence="17">Cadherin EGF LAG seven-pass G-type receptor 1-like isoform X1</fullName>
    </submittedName>
</protein>
<dbReference type="OrthoDB" id="5963868at2759"/>
<dbReference type="InterPro" id="IPR001881">
    <property type="entry name" value="EGF-like_Ca-bd_dom"/>
</dbReference>
<feature type="domain" description="EGF-like" evidence="14">
    <location>
        <begin position="1401"/>
        <end position="1437"/>
    </location>
</feature>
<feature type="transmembrane region" description="Helical" evidence="12">
    <location>
        <begin position="1605"/>
        <end position="1626"/>
    </location>
</feature>
<dbReference type="PRINTS" id="PR00205">
    <property type="entry name" value="CADHERIN"/>
</dbReference>
<proteinExistence type="inferred from homology"/>
<dbReference type="PROSITE" id="PS01187">
    <property type="entry name" value="EGF_CA"/>
    <property type="match status" value="1"/>
</dbReference>
<dbReference type="FunFam" id="2.10.25.10:FF:000472">
    <property type="entry name" value="Uncharacterized protein, isoform A"/>
    <property type="match status" value="1"/>
</dbReference>
<name>A0A6P8IVI9_ACTTE</name>
<dbReference type="KEGG" id="aten:116304542"/>
<evidence type="ECO:0000256" key="7">
    <source>
        <dbReference type="ARBA" id="ARBA00023157"/>
    </source>
</evidence>
<dbReference type="Proteomes" id="UP000515163">
    <property type="component" value="Unplaced"/>
</dbReference>
<gene>
    <name evidence="17" type="primary">LOC116304542</name>
</gene>
<feature type="domain" description="EGF-like" evidence="14">
    <location>
        <begin position="1365"/>
        <end position="1399"/>
    </location>
</feature>
<feature type="domain" description="Cadherin" evidence="15">
    <location>
        <begin position="484"/>
        <end position="602"/>
    </location>
</feature>
<keyword evidence="3 12" id="KW-0812">Transmembrane</keyword>
<dbReference type="InterPro" id="IPR036383">
    <property type="entry name" value="TSP1_rpt_sf"/>
</dbReference>
<dbReference type="GO" id="GO:0007156">
    <property type="term" value="P:homophilic cell adhesion via plasma membrane adhesion molecules"/>
    <property type="evidence" value="ECO:0007669"/>
    <property type="project" value="InterPro"/>
</dbReference>
<keyword evidence="5" id="KW-0677">Repeat</keyword>
<keyword evidence="6 12" id="KW-1133">Transmembrane helix</keyword>
<dbReference type="PROSITE" id="PS50026">
    <property type="entry name" value="EGF_3"/>
    <property type="match status" value="2"/>
</dbReference>
<feature type="domain" description="Cadherin" evidence="15">
    <location>
        <begin position="602"/>
        <end position="704"/>
    </location>
</feature>
<organism evidence="16 17">
    <name type="scientific">Actinia tenebrosa</name>
    <name type="common">Australian red waratah sea anemone</name>
    <dbReference type="NCBI Taxonomy" id="6105"/>
    <lineage>
        <taxon>Eukaryota</taxon>
        <taxon>Metazoa</taxon>
        <taxon>Cnidaria</taxon>
        <taxon>Anthozoa</taxon>
        <taxon>Hexacorallia</taxon>
        <taxon>Actiniaria</taxon>
        <taxon>Actiniidae</taxon>
        <taxon>Actinia</taxon>
    </lineage>
</organism>
<dbReference type="Pfam" id="PF00028">
    <property type="entry name" value="Cadherin"/>
    <property type="match status" value="2"/>
</dbReference>
<accession>A0A6P8IVI9</accession>
<feature type="disulfide bond" evidence="10">
    <location>
        <begin position="1389"/>
        <end position="1398"/>
    </location>
</feature>
<dbReference type="Pfam" id="PF00090">
    <property type="entry name" value="TSP_1"/>
    <property type="match status" value="1"/>
</dbReference>
<dbReference type="PROSITE" id="PS00022">
    <property type="entry name" value="EGF_1"/>
    <property type="match status" value="2"/>
</dbReference>
<dbReference type="PANTHER" id="PTHR24026:SF126">
    <property type="entry name" value="PROTOCADHERIN FAT 4"/>
    <property type="match status" value="1"/>
</dbReference>
<feature type="domain" description="Cadherin" evidence="15">
    <location>
        <begin position="278"/>
        <end position="380"/>
    </location>
</feature>
<dbReference type="SMART" id="SM00179">
    <property type="entry name" value="EGF_CA"/>
    <property type="match status" value="3"/>
</dbReference>
<keyword evidence="12" id="KW-0472">Membrane</keyword>
<dbReference type="CDD" id="cd11304">
    <property type="entry name" value="Cadherin_repeat"/>
    <property type="match status" value="5"/>
</dbReference>
<evidence type="ECO:0000256" key="2">
    <source>
        <dbReference type="ARBA" id="ARBA00022536"/>
    </source>
</evidence>
<keyword evidence="16" id="KW-1185">Reference proteome</keyword>
<evidence type="ECO:0000313" key="17">
    <source>
        <dbReference type="RefSeq" id="XP_031570148.1"/>
    </source>
</evidence>
<feature type="domain" description="Cadherin" evidence="15">
    <location>
        <begin position="704"/>
        <end position="810"/>
    </location>
</feature>
<evidence type="ECO:0000256" key="4">
    <source>
        <dbReference type="ARBA" id="ARBA00022729"/>
    </source>
</evidence>
<evidence type="ECO:0000256" key="1">
    <source>
        <dbReference type="ARBA" id="ARBA00006373"/>
    </source>
</evidence>
<evidence type="ECO:0000313" key="16">
    <source>
        <dbReference type="Proteomes" id="UP000515163"/>
    </source>
</evidence>
<dbReference type="InterPro" id="IPR002126">
    <property type="entry name" value="Cadherin-like_dom"/>
</dbReference>
<keyword evidence="2 10" id="KW-0245">EGF-like domain</keyword>
<dbReference type="PROSITE" id="PS50268">
    <property type="entry name" value="CADHERIN_2"/>
    <property type="match status" value="6"/>
</dbReference>
<dbReference type="GO" id="GO:0005509">
    <property type="term" value="F:calcium ion binding"/>
    <property type="evidence" value="ECO:0007669"/>
    <property type="project" value="UniProtKB-UniRule"/>
</dbReference>
<dbReference type="Gene3D" id="2.20.100.10">
    <property type="entry name" value="Thrombospondin type-1 (TSP1) repeat"/>
    <property type="match status" value="1"/>
</dbReference>
<evidence type="ECO:0000259" key="15">
    <source>
        <dbReference type="PROSITE" id="PS50268"/>
    </source>
</evidence>
<dbReference type="Gene3D" id="2.10.25.10">
    <property type="entry name" value="Laminin"/>
    <property type="match status" value="3"/>
</dbReference>
<dbReference type="InterPro" id="IPR013032">
    <property type="entry name" value="EGF-like_CS"/>
</dbReference>
<dbReference type="SMART" id="SM00181">
    <property type="entry name" value="EGF"/>
    <property type="match status" value="4"/>
</dbReference>
<dbReference type="PROSITE" id="PS00010">
    <property type="entry name" value="ASX_HYDROXYL"/>
    <property type="match status" value="3"/>
</dbReference>
<feature type="compositionally biased region" description="Basic and acidic residues" evidence="11">
    <location>
        <begin position="1811"/>
        <end position="1855"/>
    </location>
</feature>
<dbReference type="Pfam" id="PF12661">
    <property type="entry name" value="hEGF"/>
    <property type="match status" value="2"/>
</dbReference>
<comment type="similarity">
    <text evidence="1">Belongs to the EGF domain peptide family.</text>
</comment>
<evidence type="ECO:0000256" key="11">
    <source>
        <dbReference type="SAM" id="MobiDB-lite"/>
    </source>
</evidence>
<keyword evidence="8" id="KW-0325">Glycoprotein</keyword>
<feature type="domain" description="Cadherin" evidence="15">
    <location>
        <begin position="907"/>
        <end position="1022"/>
    </location>
</feature>
<feature type="domain" description="Cadherin" evidence="15">
    <location>
        <begin position="389"/>
        <end position="484"/>
    </location>
</feature>
<evidence type="ECO:0000256" key="13">
    <source>
        <dbReference type="SAM" id="SignalP"/>
    </source>
</evidence>
<dbReference type="Pfam" id="PF00008">
    <property type="entry name" value="EGF"/>
    <property type="match status" value="1"/>
</dbReference>
<comment type="caution">
    <text evidence="10">Lacks conserved residue(s) required for the propagation of feature annotation.</text>
</comment>
<dbReference type="PROSITE" id="PS50092">
    <property type="entry name" value="TSP1"/>
    <property type="match status" value="1"/>
</dbReference>
<dbReference type="InterPro" id="IPR015919">
    <property type="entry name" value="Cadherin-like_sf"/>
</dbReference>
<dbReference type="InterPro" id="IPR000742">
    <property type="entry name" value="EGF"/>
</dbReference>
<evidence type="ECO:0000256" key="3">
    <source>
        <dbReference type="ARBA" id="ARBA00022692"/>
    </source>
</evidence>